<evidence type="ECO:0000256" key="7">
    <source>
        <dbReference type="ARBA" id="ARBA00023136"/>
    </source>
</evidence>
<dbReference type="SUPFAM" id="SSF55073">
    <property type="entry name" value="Nucleotide cyclase"/>
    <property type="match status" value="1"/>
</dbReference>
<dbReference type="InterPro" id="IPR000160">
    <property type="entry name" value="GGDEF_dom"/>
</dbReference>
<protein>
    <recommendedName>
        <fullName evidence="2">histidine kinase</fullName>
        <ecNumber evidence="2">2.7.13.3</ecNumber>
    </recommendedName>
</protein>
<dbReference type="InterPro" id="IPR050736">
    <property type="entry name" value="Sensor_HK_Regulatory"/>
</dbReference>
<evidence type="ECO:0000259" key="10">
    <source>
        <dbReference type="PROSITE" id="PS50112"/>
    </source>
</evidence>
<evidence type="ECO:0000313" key="14">
    <source>
        <dbReference type="Proteomes" id="UP000230052"/>
    </source>
</evidence>
<dbReference type="SMART" id="SM00387">
    <property type="entry name" value="HATPase_c"/>
    <property type="match status" value="1"/>
</dbReference>
<dbReference type="InterPro" id="IPR003594">
    <property type="entry name" value="HATPase_dom"/>
</dbReference>
<name>A0A2J0KU64_9BACT</name>
<dbReference type="InterPro" id="IPR036890">
    <property type="entry name" value="HATPase_C_sf"/>
</dbReference>
<dbReference type="InterPro" id="IPR036097">
    <property type="entry name" value="HisK_dim/P_sf"/>
</dbReference>
<feature type="domain" description="Histidine kinase" evidence="9">
    <location>
        <begin position="212"/>
        <end position="431"/>
    </location>
</feature>
<dbReference type="Gene3D" id="1.10.287.130">
    <property type="match status" value="1"/>
</dbReference>
<comment type="catalytic activity">
    <reaction evidence="1">
        <text>ATP + protein L-histidine = ADP + protein N-phospho-L-histidine.</text>
        <dbReference type="EC" id="2.7.13.3"/>
    </reaction>
</comment>
<dbReference type="SMART" id="SM00086">
    <property type="entry name" value="PAC"/>
    <property type="match status" value="1"/>
</dbReference>
<organism evidence="13 14">
    <name type="scientific">Candidatus Aquitaenariimonas noxiae</name>
    <dbReference type="NCBI Taxonomy" id="1974741"/>
    <lineage>
        <taxon>Bacteria</taxon>
        <taxon>Pseudomonadati</taxon>
        <taxon>Candidatus Omnitrophota</taxon>
        <taxon>Candidatus Aquitaenariimonas</taxon>
    </lineage>
</organism>
<dbReference type="EC" id="2.7.13.3" evidence="2"/>
<evidence type="ECO:0000256" key="2">
    <source>
        <dbReference type="ARBA" id="ARBA00012438"/>
    </source>
</evidence>
<evidence type="ECO:0000313" key="13">
    <source>
        <dbReference type="EMBL" id="PIU40874.1"/>
    </source>
</evidence>
<evidence type="ECO:0000259" key="12">
    <source>
        <dbReference type="PROSITE" id="PS50887"/>
    </source>
</evidence>
<feature type="domain" description="PAC" evidence="11">
    <location>
        <begin position="112"/>
        <end position="166"/>
    </location>
</feature>
<dbReference type="Pfam" id="PF02518">
    <property type="entry name" value="HATPase_c"/>
    <property type="match status" value="1"/>
</dbReference>
<dbReference type="Gene3D" id="3.30.450.20">
    <property type="entry name" value="PAS domain"/>
    <property type="match status" value="1"/>
</dbReference>
<dbReference type="PANTHER" id="PTHR43711:SF1">
    <property type="entry name" value="HISTIDINE KINASE 1"/>
    <property type="match status" value="1"/>
</dbReference>
<dbReference type="InterPro" id="IPR003661">
    <property type="entry name" value="HisK_dim/P_dom"/>
</dbReference>
<evidence type="ECO:0000256" key="1">
    <source>
        <dbReference type="ARBA" id="ARBA00000085"/>
    </source>
</evidence>
<dbReference type="Proteomes" id="UP000230052">
    <property type="component" value="Unassembled WGS sequence"/>
</dbReference>
<dbReference type="InterPro" id="IPR004358">
    <property type="entry name" value="Sig_transdc_His_kin-like_C"/>
</dbReference>
<feature type="domain" description="GGDEF" evidence="12">
    <location>
        <begin position="452"/>
        <end position="584"/>
    </location>
</feature>
<dbReference type="Pfam" id="PF00512">
    <property type="entry name" value="HisKA"/>
    <property type="match status" value="1"/>
</dbReference>
<dbReference type="InterPro" id="IPR035965">
    <property type="entry name" value="PAS-like_dom_sf"/>
</dbReference>
<dbReference type="Pfam" id="PF13426">
    <property type="entry name" value="PAS_9"/>
    <property type="match status" value="1"/>
</dbReference>
<comment type="caution">
    <text evidence="13">The sequence shown here is derived from an EMBL/GenBank/DDBJ whole genome shotgun (WGS) entry which is preliminary data.</text>
</comment>
<reference evidence="13 14" key="1">
    <citation type="submission" date="2017-09" db="EMBL/GenBank/DDBJ databases">
        <title>Depth-based differentiation of microbial function through sediment-hosted aquifers and enrichment of novel symbionts in the deep terrestrial subsurface.</title>
        <authorList>
            <person name="Probst A.J."/>
            <person name="Ladd B."/>
            <person name="Jarett J.K."/>
            <person name="Geller-Mcgrath D.E."/>
            <person name="Sieber C.M."/>
            <person name="Emerson J.B."/>
            <person name="Anantharaman K."/>
            <person name="Thomas B.C."/>
            <person name="Malmstrom R."/>
            <person name="Stieglmeier M."/>
            <person name="Klingl A."/>
            <person name="Woyke T."/>
            <person name="Ryan C.M."/>
            <person name="Banfield J.F."/>
        </authorList>
    </citation>
    <scope>NUCLEOTIDE SEQUENCE [LARGE SCALE GENOMIC DNA]</scope>
    <source>
        <strain evidence="13">CG07_land_8_20_14_0_80_42_15</strain>
    </source>
</reference>
<sequence>MVKSKNKKEPDKKPIKRIETLQKLVRKLEAALSKKNKFNEEVYILSRAVQHSPSTVVITDKNGNLEYVNPKFTELTGYALKEVKGKNLRVLKAGDQPPEVYKELWEVIISGKEWRGEFHNKMKNGGLYWEMASISPITNSKGEITHFVEVAEDITERKNAMTALKDAKDELEVQAWGLKKANEGIKLLYKELEQKNKELQKIDKLKSDFVSTVSHELRTPLSIIKEGLALTLDEVLGKINEKQKNVLSMSKENVDRLARIINDLLDISKIETGKIELKRALVDFAAMMRDMCIRWKSEFDKKGQELKVLVPDEQVNMYIDADKIAQVMNNLISNAIKYTPEKGKIIIELKDKKDEVEISVSDTGVGIAKEDLPRVFNKFQQFNRAAGAGAKGTGLGLSIVKQLVELHKGTVMVESEVNKGSEFTFNLPKMEVESVFREYLNNKIKETSEKNIPLSVVIIRIKDFDKLQKGLGCDKFHSLLKGIEKVVAGSLRRQADTVLRDTGELMVFLVDTSKENVKVVRDRIEKAINAYLSENKKEWFGKIRVLLGNATYPDDAITDEALLHKARTGIPGKGKRELKNKKSR</sequence>
<dbReference type="Gene3D" id="3.30.70.270">
    <property type="match status" value="1"/>
</dbReference>
<dbReference type="CDD" id="cd00130">
    <property type="entry name" value="PAS"/>
    <property type="match status" value="1"/>
</dbReference>
<evidence type="ECO:0000256" key="3">
    <source>
        <dbReference type="ARBA" id="ARBA00022553"/>
    </source>
</evidence>
<dbReference type="PROSITE" id="PS50887">
    <property type="entry name" value="GGDEF"/>
    <property type="match status" value="1"/>
</dbReference>
<keyword evidence="3" id="KW-0597">Phosphoprotein</keyword>
<keyword evidence="6" id="KW-0902">Two-component regulatory system</keyword>
<accession>A0A2J0KU64</accession>
<evidence type="ECO:0000259" key="11">
    <source>
        <dbReference type="PROSITE" id="PS50113"/>
    </source>
</evidence>
<dbReference type="NCBIfam" id="TIGR00254">
    <property type="entry name" value="GGDEF"/>
    <property type="match status" value="1"/>
</dbReference>
<dbReference type="GO" id="GO:0000155">
    <property type="term" value="F:phosphorelay sensor kinase activity"/>
    <property type="evidence" value="ECO:0007669"/>
    <property type="project" value="InterPro"/>
</dbReference>
<dbReference type="PROSITE" id="PS50109">
    <property type="entry name" value="HIS_KIN"/>
    <property type="match status" value="1"/>
</dbReference>
<evidence type="ECO:0000256" key="4">
    <source>
        <dbReference type="ARBA" id="ARBA00022679"/>
    </source>
</evidence>
<dbReference type="PROSITE" id="PS50112">
    <property type="entry name" value="PAS"/>
    <property type="match status" value="1"/>
</dbReference>
<feature type="domain" description="PAS" evidence="10">
    <location>
        <begin position="45"/>
        <end position="88"/>
    </location>
</feature>
<dbReference type="Gene3D" id="3.30.565.10">
    <property type="entry name" value="Histidine kinase-like ATPase, C-terminal domain"/>
    <property type="match status" value="1"/>
</dbReference>
<dbReference type="InterPro" id="IPR001610">
    <property type="entry name" value="PAC"/>
</dbReference>
<dbReference type="SUPFAM" id="SSF55785">
    <property type="entry name" value="PYP-like sensor domain (PAS domain)"/>
    <property type="match status" value="1"/>
</dbReference>
<dbReference type="AlphaFoldDB" id="A0A2J0KU64"/>
<dbReference type="FunFam" id="1.10.287.130:FF:000001">
    <property type="entry name" value="Two-component sensor histidine kinase"/>
    <property type="match status" value="1"/>
</dbReference>
<dbReference type="CDD" id="cd00075">
    <property type="entry name" value="HATPase"/>
    <property type="match status" value="1"/>
</dbReference>
<dbReference type="InterPro" id="IPR043128">
    <property type="entry name" value="Rev_trsase/Diguanyl_cyclase"/>
</dbReference>
<keyword evidence="4" id="KW-0808">Transferase</keyword>
<keyword evidence="5" id="KW-0418">Kinase</keyword>
<keyword evidence="8" id="KW-0175">Coiled coil</keyword>
<dbReference type="CDD" id="cd00082">
    <property type="entry name" value="HisKA"/>
    <property type="match status" value="1"/>
</dbReference>
<gene>
    <name evidence="13" type="ORF">COS99_08185</name>
</gene>
<dbReference type="SUPFAM" id="SSF47384">
    <property type="entry name" value="Homodimeric domain of signal transducing histidine kinase"/>
    <property type="match status" value="1"/>
</dbReference>
<dbReference type="SUPFAM" id="SSF55874">
    <property type="entry name" value="ATPase domain of HSP90 chaperone/DNA topoisomerase II/histidine kinase"/>
    <property type="match status" value="1"/>
</dbReference>
<dbReference type="InterPro" id="IPR000700">
    <property type="entry name" value="PAS-assoc_C"/>
</dbReference>
<dbReference type="InterPro" id="IPR029787">
    <property type="entry name" value="Nucleotide_cyclase"/>
</dbReference>
<dbReference type="PROSITE" id="PS50113">
    <property type="entry name" value="PAC"/>
    <property type="match status" value="1"/>
</dbReference>
<dbReference type="SMART" id="SM00091">
    <property type="entry name" value="PAS"/>
    <property type="match status" value="1"/>
</dbReference>
<dbReference type="NCBIfam" id="TIGR00229">
    <property type="entry name" value="sensory_box"/>
    <property type="match status" value="1"/>
</dbReference>
<keyword evidence="7" id="KW-0472">Membrane</keyword>
<feature type="coiled-coil region" evidence="8">
    <location>
        <begin position="154"/>
        <end position="205"/>
    </location>
</feature>
<evidence type="ECO:0000256" key="6">
    <source>
        <dbReference type="ARBA" id="ARBA00023012"/>
    </source>
</evidence>
<evidence type="ECO:0000259" key="9">
    <source>
        <dbReference type="PROSITE" id="PS50109"/>
    </source>
</evidence>
<evidence type="ECO:0000256" key="5">
    <source>
        <dbReference type="ARBA" id="ARBA00022777"/>
    </source>
</evidence>
<dbReference type="FunFam" id="3.30.565.10:FF:000006">
    <property type="entry name" value="Sensor histidine kinase WalK"/>
    <property type="match status" value="1"/>
</dbReference>
<dbReference type="SMART" id="SM00388">
    <property type="entry name" value="HisKA"/>
    <property type="match status" value="1"/>
</dbReference>
<dbReference type="InterPro" id="IPR000014">
    <property type="entry name" value="PAS"/>
</dbReference>
<dbReference type="PANTHER" id="PTHR43711">
    <property type="entry name" value="TWO-COMPONENT HISTIDINE KINASE"/>
    <property type="match status" value="1"/>
</dbReference>
<proteinExistence type="predicted"/>
<dbReference type="Pfam" id="PF00990">
    <property type="entry name" value="GGDEF"/>
    <property type="match status" value="1"/>
</dbReference>
<dbReference type="EMBL" id="PEWV01000075">
    <property type="protein sequence ID" value="PIU40874.1"/>
    <property type="molecule type" value="Genomic_DNA"/>
</dbReference>
<dbReference type="PRINTS" id="PR00344">
    <property type="entry name" value="BCTRLSENSOR"/>
</dbReference>
<evidence type="ECO:0000256" key="8">
    <source>
        <dbReference type="SAM" id="Coils"/>
    </source>
</evidence>
<dbReference type="InterPro" id="IPR005467">
    <property type="entry name" value="His_kinase_dom"/>
</dbReference>